<dbReference type="InterPro" id="IPR003660">
    <property type="entry name" value="HAMP_dom"/>
</dbReference>
<dbReference type="Gene3D" id="3.30.70.270">
    <property type="match status" value="1"/>
</dbReference>
<dbReference type="SMART" id="SM00267">
    <property type="entry name" value="GGDEF"/>
    <property type="match status" value="1"/>
</dbReference>
<dbReference type="Proteomes" id="UP000321523">
    <property type="component" value="Unassembled WGS sequence"/>
</dbReference>
<dbReference type="SUPFAM" id="SSF158472">
    <property type="entry name" value="HAMP domain-like"/>
    <property type="match status" value="1"/>
</dbReference>
<evidence type="ECO:0000313" key="5">
    <source>
        <dbReference type="Proteomes" id="UP000321523"/>
    </source>
</evidence>
<feature type="domain" description="GGDEF" evidence="3">
    <location>
        <begin position="404"/>
        <end position="539"/>
    </location>
</feature>
<organism evidence="4 5">
    <name type="scientific">Skermanella aerolata</name>
    <dbReference type="NCBI Taxonomy" id="393310"/>
    <lineage>
        <taxon>Bacteria</taxon>
        <taxon>Pseudomonadati</taxon>
        <taxon>Pseudomonadota</taxon>
        <taxon>Alphaproteobacteria</taxon>
        <taxon>Rhodospirillales</taxon>
        <taxon>Azospirillaceae</taxon>
        <taxon>Skermanella</taxon>
    </lineage>
</organism>
<evidence type="ECO:0000259" key="2">
    <source>
        <dbReference type="PROSITE" id="PS50885"/>
    </source>
</evidence>
<dbReference type="GO" id="GO:0016020">
    <property type="term" value="C:membrane"/>
    <property type="evidence" value="ECO:0007669"/>
    <property type="project" value="InterPro"/>
</dbReference>
<evidence type="ECO:0000259" key="3">
    <source>
        <dbReference type="PROSITE" id="PS50887"/>
    </source>
</evidence>
<dbReference type="GO" id="GO:0007165">
    <property type="term" value="P:signal transduction"/>
    <property type="evidence" value="ECO:0007669"/>
    <property type="project" value="InterPro"/>
</dbReference>
<dbReference type="Pfam" id="PF00672">
    <property type="entry name" value="HAMP"/>
    <property type="match status" value="1"/>
</dbReference>
<evidence type="ECO:0000256" key="1">
    <source>
        <dbReference type="SAM" id="Phobius"/>
    </source>
</evidence>
<dbReference type="SMART" id="SM00304">
    <property type="entry name" value="HAMP"/>
    <property type="match status" value="1"/>
</dbReference>
<dbReference type="PROSITE" id="PS50887">
    <property type="entry name" value="GGDEF"/>
    <property type="match status" value="1"/>
</dbReference>
<dbReference type="NCBIfam" id="TIGR00254">
    <property type="entry name" value="GGDEF"/>
    <property type="match status" value="1"/>
</dbReference>
<dbReference type="PROSITE" id="PS50885">
    <property type="entry name" value="HAMP"/>
    <property type="match status" value="1"/>
</dbReference>
<sequence>MVWKRKGFRGLVAFVSAALVVGMAGLMAQATSERSRRQIEQEIGRSLSEVAHQMVDKLDTDMWARANQVSVLSKIPAVRDPAVAQKVVDELKARDPTVAWVGVMDFAGRIVAASDGILIGVDASARPVYVEGLKGLFIGDVHDAVLLAKMLPNPSGEPMKFVDVSAPLKDEQGTVVGTLASHFSWEWARAIQRSLLESMKGRPGLEALIVGANGTVLLGPEGSFGGKLDLESIRLARGRHRGWGVEEWPDGKSYLTGVAFGSGHGDYQGLGWTVLARQPVDVAFAPAELLREDILIYGGIFAVVFSILAWIAAGWITRPLSAIASAAKRLRDGEPGVEIPALGGVAEVEDLSQSLRALIGALTSSKAALARMEDAAYQDRLTALPNRRFLEQYAESLSNRPGRGIFTVLYMDLDGFKSVNDTLGHQAGDIVLRQVAVRLASCLRGEDLVARLGGDEFAAIIVPAASGMPARMDEITQRLIAAVGEPIVIAGRAVRVGCSIGFAEWPNHGATLPDVLERADRALYAAKRLGKNRAVAFADLEAGLLDAGAQVATGCSGRTLGLAAFP</sequence>
<dbReference type="RefSeq" id="WP_052830904.1">
    <property type="nucleotide sequence ID" value="NZ_BJYZ01000006.1"/>
</dbReference>
<keyword evidence="1" id="KW-0812">Transmembrane</keyword>
<dbReference type="PANTHER" id="PTHR46663:SF2">
    <property type="entry name" value="GGDEF DOMAIN-CONTAINING PROTEIN"/>
    <property type="match status" value="1"/>
</dbReference>
<dbReference type="Pfam" id="PF00990">
    <property type="entry name" value="GGDEF"/>
    <property type="match status" value="1"/>
</dbReference>
<name>A0A512DM03_9PROT</name>
<dbReference type="PANTHER" id="PTHR46663">
    <property type="entry name" value="DIGUANYLATE CYCLASE DGCT-RELATED"/>
    <property type="match status" value="1"/>
</dbReference>
<keyword evidence="1" id="KW-1133">Transmembrane helix</keyword>
<feature type="domain" description="HAMP" evidence="2">
    <location>
        <begin position="314"/>
        <end position="367"/>
    </location>
</feature>
<keyword evidence="5" id="KW-1185">Reference proteome</keyword>
<dbReference type="SUPFAM" id="SSF55073">
    <property type="entry name" value="Nucleotide cyclase"/>
    <property type="match status" value="1"/>
</dbReference>
<protein>
    <submittedName>
        <fullName evidence="4">Diguanylate cyclase</fullName>
    </submittedName>
</protein>
<feature type="transmembrane region" description="Helical" evidence="1">
    <location>
        <begin position="294"/>
        <end position="316"/>
    </location>
</feature>
<reference evidence="4 5" key="1">
    <citation type="submission" date="2019-07" db="EMBL/GenBank/DDBJ databases">
        <title>Whole genome shotgun sequence of Skermanella aerolata NBRC 106429.</title>
        <authorList>
            <person name="Hosoyama A."/>
            <person name="Uohara A."/>
            <person name="Ohji S."/>
            <person name="Ichikawa N."/>
        </authorList>
    </citation>
    <scope>NUCLEOTIDE SEQUENCE [LARGE SCALE GENOMIC DNA]</scope>
    <source>
        <strain evidence="4 5">NBRC 106429</strain>
    </source>
</reference>
<dbReference type="InterPro" id="IPR052163">
    <property type="entry name" value="DGC-Regulatory_Protein"/>
</dbReference>
<evidence type="ECO:0000313" key="4">
    <source>
        <dbReference type="EMBL" id="GEO37495.1"/>
    </source>
</evidence>
<proteinExistence type="predicted"/>
<accession>A0A512DM03</accession>
<gene>
    <name evidence="4" type="ORF">SAE02_16430</name>
</gene>
<dbReference type="CDD" id="cd01949">
    <property type="entry name" value="GGDEF"/>
    <property type="match status" value="1"/>
</dbReference>
<dbReference type="OrthoDB" id="9812260at2"/>
<comment type="caution">
    <text evidence="4">The sequence shown here is derived from an EMBL/GenBank/DDBJ whole genome shotgun (WGS) entry which is preliminary data.</text>
</comment>
<dbReference type="InterPro" id="IPR000160">
    <property type="entry name" value="GGDEF_dom"/>
</dbReference>
<dbReference type="EMBL" id="BJYZ01000006">
    <property type="protein sequence ID" value="GEO37495.1"/>
    <property type="molecule type" value="Genomic_DNA"/>
</dbReference>
<dbReference type="Gene3D" id="6.10.340.10">
    <property type="match status" value="1"/>
</dbReference>
<keyword evidence="1" id="KW-0472">Membrane</keyword>
<dbReference type="InterPro" id="IPR029787">
    <property type="entry name" value="Nucleotide_cyclase"/>
</dbReference>
<dbReference type="Gene3D" id="3.30.450.20">
    <property type="entry name" value="PAS domain"/>
    <property type="match status" value="1"/>
</dbReference>
<dbReference type="InterPro" id="IPR043128">
    <property type="entry name" value="Rev_trsase/Diguanyl_cyclase"/>
</dbReference>
<dbReference type="AlphaFoldDB" id="A0A512DM03"/>